<evidence type="ECO:0000256" key="1">
    <source>
        <dbReference type="ARBA" id="ARBA00009477"/>
    </source>
</evidence>
<dbReference type="Gene3D" id="2.40.50.100">
    <property type="match status" value="1"/>
</dbReference>
<keyword evidence="4" id="KW-1185">Reference proteome</keyword>
<dbReference type="RefSeq" id="WP_236960677.1">
    <property type="nucleotide sequence ID" value="NZ_JAETXX010000016.1"/>
</dbReference>
<proteinExistence type="inferred from homology"/>
<sequence length="369" mass="41856">MIKNIFNIAFTVLLFLVVIYGCKQKKLASEPTEKVIQSDSVVSTGITHVDAIIIKKSSFNEELLSNGNLVAIQKSFLMFRVSGTIKDIFVKNGDLVSKGQILAQISPFTYERQFSDAEIAYKKAELEFQDMMVSRGYDLNQLDQVPKNIYEMASIRSGFSEAKNHLESASFELNSTKLKAPFKGKIANIEFKKYDQVNEEVPFLTIIDDSVFEVVFYLTEEEVNQVKIGNIVEITAFESNEKNKGKLSEINPIVQENGLIQVKAIIKNEKELMEGMNVEVNIKREIKNQFIVPKEAVILRQNEKMIFKYINKKAYWTYVKILHENSDSYAIIADPEKSNASIKKGDTIIVSGNINLAHNSDIIIDELKL</sequence>
<dbReference type="SUPFAM" id="SSF111369">
    <property type="entry name" value="HlyD-like secretion proteins"/>
    <property type="match status" value="1"/>
</dbReference>
<evidence type="ECO:0000313" key="4">
    <source>
        <dbReference type="Proteomes" id="UP000829517"/>
    </source>
</evidence>
<dbReference type="EMBL" id="JAETXX010000016">
    <property type="protein sequence ID" value="MCF8716343.1"/>
    <property type="molecule type" value="Genomic_DNA"/>
</dbReference>
<comment type="similarity">
    <text evidence="1">Belongs to the membrane fusion protein (MFP) (TC 8.A.1) family.</text>
</comment>
<dbReference type="Gene3D" id="2.40.30.170">
    <property type="match status" value="1"/>
</dbReference>
<dbReference type="PROSITE" id="PS51257">
    <property type="entry name" value="PROKAR_LIPOPROTEIN"/>
    <property type="match status" value="1"/>
</dbReference>
<dbReference type="PANTHER" id="PTHR30469:SF15">
    <property type="entry name" value="HLYD FAMILY OF SECRETION PROTEINS"/>
    <property type="match status" value="1"/>
</dbReference>
<reference evidence="3 4" key="1">
    <citation type="submission" date="2021-01" db="EMBL/GenBank/DDBJ databases">
        <title>Genome sequencing of Joostella atrarenae M1-2 (= KCTC 23194).</title>
        <authorList>
            <person name="Zakaria M.R."/>
            <person name="Lam M.Q."/>
            <person name="Chong C.S."/>
        </authorList>
    </citation>
    <scope>NUCLEOTIDE SEQUENCE [LARGE SCALE GENOMIC DNA]</scope>
    <source>
        <strain evidence="3 4">M1-2</strain>
    </source>
</reference>
<comment type="caution">
    <text evidence="3">The sequence shown here is derived from an EMBL/GenBank/DDBJ whole genome shotgun (WGS) entry which is preliminary data.</text>
</comment>
<dbReference type="Pfam" id="PF25917">
    <property type="entry name" value="BSH_RND"/>
    <property type="match status" value="1"/>
</dbReference>
<organism evidence="3 4">
    <name type="scientific">Joostella atrarenae</name>
    <dbReference type="NCBI Taxonomy" id="679257"/>
    <lineage>
        <taxon>Bacteria</taxon>
        <taxon>Pseudomonadati</taxon>
        <taxon>Bacteroidota</taxon>
        <taxon>Flavobacteriia</taxon>
        <taxon>Flavobacteriales</taxon>
        <taxon>Flavobacteriaceae</taxon>
        <taxon>Joostella</taxon>
    </lineage>
</organism>
<accession>A0ABS9J7D7</accession>
<dbReference type="PANTHER" id="PTHR30469">
    <property type="entry name" value="MULTIDRUG RESISTANCE PROTEIN MDTA"/>
    <property type="match status" value="1"/>
</dbReference>
<name>A0ABS9J7D7_9FLAO</name>
<gene>
    <name evidence="3" type="ORF">JM658_16050</name>
</gene>
<feature type="domain" description="Multidrug resistance protein MdtA-like barrel-sandwich hybrid" evidence="2">
    <location>
        <begin position="80"/>
        <end position="197"/>
    </location>
</feature>
<dbReference type="InterPro" id="IPR058625">
    <property type="entry name" value="MdtA-like_BSH"/>
</dbReference>
<dbReference type="Gene3D" id="2.40.420.20">
    <property type="match status" value="1"/>
</dbReference>
<dbReference type="NCBIfam" id="TIGR01730">
    <property type="entry name" value="RND_mfp"/>
    <property type="match status" value="1"/>
</dbReference>
<dbReference type="Proteomes" id="UP000829517">
    <property type="component" value="Unassembled WGS sequence"/>
</dbReference>
<evidence type="ECO:0000313" key="3">
    <source>
        <dbReference type="EMBL" id="MCF8716343.1"/>
    </source>
</evidence>
<dbReference type="InterPro" id="IPR006143">
    <property type="entry name" value="RND_pump_MFP"/>
</dbReference>
<protein>
    <submittedName>
        <fullName evidence="3">Efflux RND transporter periplasmic adaptor subunit</fullName>
    </submittedName>
</protein>
<dbReference type="Gene3D" id="1.10.287.470">
    <property type="entry name" value="Helix hairpin bin"/>
    <property type="match status" value="1"/>
</dbReference>
<evidence type="ECO:0000259" key="2">
    <source>
        <dbReference type="Pfam" id="PF25917"/>
    </source>
</evidence>